<name>A0A1G6WBZ9_9PROT</name>
<dbReference type="EMBL" id="FNAP01000001">
    <property type="protein sequence ID" value="SDD62595.1"/>
    <property type="molecule type" value="Genomic_DNA"/>
</dbReference>
<dbReference type="Proteomes" id="UP000199412">
    <property type="component" value="Unassembled WGS sequence"/>
</dbReference>
<protein>
    <submittedName>
        <fullName evidence="1">Uncharacterized protein</fullName>
    </submittedName>
</protein>
<accession>A0A1G6WBZ9</accession>
<evidence type="ECO:0000313" key="2">
    <source>
        <dbReference type="Proteomes" id="UP000199412"/>
    </source>
</evidence>
<dbReference type="STRING" id="69960.SAMN05421720_10180"/>
<dbReference type="AlphaFoldDB" id="A0A1G6WBZ9"/>
<keyword evidence="2" id="KW-1185">Reference proteome</keyword>
<gene>
    <name evidence="1" type="ORF">SAMN05421720_10180</name>
</gene>
<dbReference type="OrthoDB" id="8216936at2"/>
<sequence length="123" mass="13203">MRRAGVALVFLVLAVLAGVRLGLAVAVLPPADRAEAALVAVFEDGRPDLVHEAADAWRRALARSPADPFAWSGLAWAEAARGAPVPYVDRLMARAAVLGPHVPEIARARRHWRILRRPATPAP</sequence>
<organism evidence="1 2">
    <name type="scientific">Rhodospira trueperi</name>
    <dbReference type="NCBI Taxonomy" id="69960"/>
    <lineage>
        <taxon>Bacteria</taxon>
        <taxon>Pseudomonadati</taxon>
        <taxon>Pseudomonadota</taxon>
        <taxon>Alphaproteobacteria</taxon>
        <taxon>Rhodospirillales</taxon>
        <taxon>Rhodospirillaceae</taxon>
        <taxon>Rhodospira</taxon>
    </lineage>
</organism>
<evidence type="ECO:0000313" key="1">
    <source>
        <dbReference type="EMBL" id="SDD62595.1"/>
    </source>
</evidence>
<proteinExistence type="predicted"/>
<reference evidence="1 2" key="1">
    <citation type="submission" date="2016-10" db="EMBL/GenBank/DDBJ databases">
        <authorList>
            <person name="de Groot N.N."/>
        </authorList>
    </citation>
    <scope>NUCLEOTIDE SEQUENCE [LARGE SCALE GENOMIC DNA]</scope>
    <source>
        <strain evidence="1 2">ATCC 700224</strain>
    </source>
</reference>
<dbReference type="RefSeq" id="WP_143027035.1">
    <property type="nucleotide sequence ID" value="NZ_FNAP01000001.1"/>
</dbReference>